<sequence length="63" mass="7061">MSSTSYEFQHILIATHPQISDASDEATRIVTFFKEQGVSATQGFLYDEPLRKLVTDGEVDLLI</sequence>
<proteinExistence type="predicted"/>
<evidence type="ECO:0000313" key="1">
    <source>
        <dbReference type="EMBL" id="GAH63437.1"/>
    </source>
</evidence>
<reference evidence="1" key="1">
    <citation type="journal article" date="2014" name="Front. Microbiol.">
        <title>High frequency of phylogenetically diverse reductive dehalogenase-homologous genes in deep subseafloor sedimentary metagenomes.</title>
        <authorList>
            <person name="Kawai M."/>
            <person name="Futagami T."/>
            <person name="Toyoda A."/>
            <person name="Takaki Y."/>
            <person name="Nishi S."/>
            <person name="Hori S."/>
            <person name="Arai W."/>
            <person name="Tsubouchi T."/>
            <person name="Morono Y."/>
            <person name="Uchiyama I."/>
            <person name="Ito T."/>
            <person name="Fujiyama A."/>
            <person name="Inagaki F."/>
            <person name="Takami H."/>
        </authorList>
    </citation>
    <scope>NUCLEOTIDE SEQUENCE</scope>
    <source>
        <strain evidence="1">Expedition CK06-06</strain>
    </source>
</reference>
<gene>
    <name evidence="1" type="ORF">S03H2_46379</name>
</gene>
<feature type="non-terminal residue" evidence="1">
    <location>
        <position position="63"/>
    </location>
</feature>
<accession>X1H1Z3</accession>
<dbReference type="AlphaFoldDB" id="X1H1Z3"/>
<organism evidence="1">
    <name type="scientific">marine sediment metagenome</name>
    <dbReference type="NCBI Taxonomy" id="412755"/>
    <lineage>
        <taxon>unclassified sequences</taxon>
        <taxon>metagenomes</taxon>
        <taxon>ecological metagenomes</taxon>
    </lineage>
</organism>
<protein>
    <submittedName>
        <fullName evidence="1">Uncharacterized protein</fullName>
    </submittedName>
</protein>
<name>X1H1Z3_9ZZZZ</name>
<dbReference type="EMBL" id="BARU01029111">
    <property type="protein sequence ID" value="GAH63437.1"/>
    <property type="molecule type" value="Genomic_DNA"/>
</dbReference>
<comment type="caution">
    <text evidence="1">The sequence shown here is derived from an EMBL/GenBank/DDBJ whole genome shotgun (WGS) entry which is preliminary data.</text>
</comment>